<dbReference type="Proteomes" id="UP000011680">
    <property type="component" value="Unassembled WGS sequence"/>
</dbReference>
<dbReference type="InterPro" id="IPR014818">
    <property type="entry name" value="Phage/plasmid_primase_P4_C"/>
</dbReference>
<feature type="compositionally biased region" description="Low complexity" evidence="4">
    <location>
        <begin position="1"/>
        <end position="17"/>
    </location>
</feature>
<accession>M0MV92</accession>
<proteinExistence type="predicted"/>
<evidence type="ECO:0000313" key="7">
    <source>
        <dbReference type="Proteomes" id="UP000011680"/>
    </source>
</evidence>
<organism evidence="6 7">
    <name type="scientific">Halococcus thailandensis JCM 13552</name>
    <dbReference type="NCBI Taxonomy" id="1227457"/>
    <lineage>
        <taxon>Archaea</taxon>
        <taxon>Methanobacteriati</taxon>
        <taxon>Methanobacteriota</taxon>
        <taxon>Stenosarchaea group</taxon>
        <taxon>Halobacteria</taxon>
        <taxon>Halobacteriales</taxon>
        <taxon>Halococcaceae</taxon>
        <taxon>Halococcus</taxon>
    </lineage>
</organism>
<dbReference type="Gene3D" id="3.40.50.300">
    <property type="entry name" value="P-loop containing nucleotide triphosphate hydrolases"/>
    <property type="match status" value="1"/>
</dbReference>
<dbReference type="RefSeq" id="WP_007743202.1">
    <property type="nucleotide sequence ID" value="NZ_AOMF01000176.1"/>
</dbReference>
<evidence type="ECO:0000313" key="6">
    <source>
        <dbReference type="EMBL" id="EMA49258.1"/>
    </source>
</evidence>
<gene>
    <name evidence="6" type="ORF">C451_19441</name>
</gene>
<feature type="compositionally biased region" description="Basic and acidic residues" evidence="4">
    <location>
        <begin position="481"/>
        <end position="504"/>
    </location>
</feature>
<dbReference type="GO" id="GO:0016787">
    <property type="term" value="F:hydrolase activity"/>
    <property type="evidence" value="ECO:0007669"/>
    <property type="project" value="UniProtKB-KW"/>
</dbReference>
<dbReference type="Pfam" id="PF19263">
    <property type="entry name" value="DUF5906"/>
    <property type="match status" value="1"/>
</dbReference>
<dbReference type="InterPro" id="IPR027417">
    <property type="entry name" value="P-loop_NTPase"/>
</dbReference>
<keyword evidence="2" id="KW-0378">Hydrolase</keyword>
<protein>
    <recommendedName>
        <fullName evidence="5">SF3 helicase domain-containing protein</fullName>
    </recommendedName>
</protein>
<dbReference type="InterPro" id="IPR045455">
    <property type="entry name" value="NrS-1_pol-like_helicase"/>
</dbReference>
<dbReference type="PANTHER" id="PTHR35372">
    <property type="entry name" value="ATP BINDING PROTEIN-RELATED"/>
    <property type="match status" value="1"/>
</dbReference>
<evidence type="ECO:0000256" key="4">
    <source>
        <dbReference type="SAM" id="MobiDB-lite"/>
    </source>
</evidence>
<feature type="region of interest" description="Disordered" evidence="4">
    <location>
        <begin position="1"/>
        <end position="28"/>
    </location>
</feature>
<keyword evidence="1" id="KW-0547">Nucleotide-binding</keyword>
<dbReference type="STRING" id="1227457.C451_19441"/>
<keyword evidence="7" id="KW-1185">Reference proteome</keyword>
<evidence type="ECO:0000259" key="5">
    <source>
        <dbReference type="PROSITE" id="PS51206"/>
    </source>
</evidence>
<dbReference type="NCBIfam" id="TIGR01613">
    <property type="entry name" value="primase_Cterm"/>
    <property type="match status" value="1"/>
</dbReference>
<evidence type="ECO:0000256" key="2">
    <source>
        <dbReference type="ARBA" id="ARBA00022801"/>
    </source>
</evidence>
<keyword evidence="3" id="KW-0067">ATP-binding</keyword>
<dbReference type="InterPro" id="IPR014015">
    <property type="entry name" value="Helicase_SF3_DNA-vir"/>
</dbReference>
<name>M0MV92_9EURY</name>
<feature type="domain" description="SF3 helicase" evidence="5">
    <location>
        <begin position="196"/>
        <end position="355"/>
    </location>
</feature>
<dbReference type="SUPFAM" id="SSF52540">
    <property type="entry name" value="P-loop containing nucleoside triphosphate hydrolases"/>
    <property type="match status" value="1"/>
</dbReference>
<dbReference type="PATRIC" id="fig|1227457.3.peg.3811"/>
<feature type="region of interest" description="Disordered" evidence="4">
    <location>
        <begin position="460"/>
        <end position="504"/>
    </location>
</feature>
<dbReference type="InterPro" id="IPR051620">
    <property type="entry name" value="ORF904-like_C"/>
</dbReference>
<dbReference type="PROSITE" id="PS51206">
    <property type="entry name" value="SF3_HELICASE_1"/>
    <property type="match status" value="1"/>
</dbReference>
<dbReference type="AlphaFoldDB" id="M0MV92"/>
<dbReference type="EMBL" id="AOMF01000176">
    <property type="protein sequence ID" value="EMA49258.1"/>
    <property type="molecule type" value="Genomic_DNA"/>
</dbReference>
<evidence type="ECO:0000256" key="3">
    <source>
        <dbReference type="ARBA" id="ARBA00022840"/>
    </source>
</evidence>
<dbReference type="SMART" id="SM00885">
    <property type="entry name" value="D5_N"/>
    <property type="match status" value="1"/>
</dbReference>
<reference evidence="6 7" key="1">
    <citation type="journal article" date="2014" name="PLoS Genet.">
        <title>Phylogenetically driven sequencing of extremely halophilic archaea reveals strategies for static and dynamic osmo-response.</title>
        <authorList>
            <person name="Becker E.A."/>
            <person name="Seitzer P.M."/>
            <person name="Tritt A."/>
            <person name="Larsen D."/>
            <person name="Krusor M."/>
            <person name="Yao A.I."/>
            <person name="Wu D."/>
            <person name="Madern D."/>
            <person name="Eisen J.A."/>
            <person name="Darling A.E."/>
            <person name="Facciotti M.T."/>
        </authorList>
    </citation>
    <scope>NUCLEOTIDE SEQUENCE [LARGE SCALE GENOMIC DNA]</scope>
    <source>
        <strain evidence="6 7">JCM 13552</strain>
    </source>
</reference>
<dbReference type="InterPro" id="IPR006500">
    <property type="entry name" value="Helicase_put_C_phage/plasmid"/>
</dbReference>
<dbReference type="eggNOG" id="arCOG06914">
    <property type="taxonomic scope" value="Archaea"/>
</dbReference>
<sequence length="504" mass="56018">ADGGTATATASADAPTPENDGTSSQGLTPMDVMAIAGLGEDSDISDLNDRQKAASVWELIERTDEFHVRVRRDNGTLWAYDGGIWKPEGERALRYAARKALGAMEYGPKVFNILKEQARSDPRAEVEADEFGVETGTVAVENGLVDLQAAADGQGTDARLDLRPEDHALTQLPVEYDPSAEYDEWDALVEEWAEDDKADALQEYVGYCLHVGELPIHRALLLVGDGANGKGTFLAVVRALLGPENTSSTELQTLANEKDAVADFYGSLANIDDDLSSRKLGTGLGMFKKLVAGDRVRARRLYQDGFEFDAVGKHLYAANEVPEVDVPDDDEAFWRRWLLVEFPNYYPPNDRDPELRGRLTEPEALSGVLNWAIEGWQRLQDQGYFTNEERLAHDKRQRWQSWGDSVDEFISECVENDPDADRLTTGEAHQRFQAWCREHSKDTVGQRQFTNTLKNEDVGYGKHRIDGTSTLGYDELGLSEDVPKIETEGEKSTDPDDAQQERLG</sequence>
<dbReference type="GO" id="GO:0005524">
    <property type="term" value="F:ATP binding"/>
    <property type="evidence" value="ECO:0007669"/>
    <property type="project" value="UniProtKB-KW"/>
</dbReference>
<comment type="caution">
    <text evidence="6">The sequence shown here is derived from an EMBL/GenBank/DDBJ whole genome shotgun (WGS) entry which is preliminary data.</text>
</comment>
<feature type="non-terminal residue" evidence="6">
    <location>
        <position position="1"/>
    </location>
</feature>
<dbReference type="PANTHER" id="PTHR35372:SF2">
    <property type="entry name" value="SF3 HELICASE DOMAIN-CONTAINING PROTEIN"/>
    <property type="match status" value="1"/>
</dbReference>
<dbReference type="Pfam" id="PF08706">
    <property type="entry name" value="D5_N"/>
    <property type="match status" value="1"/>
</dbReference>
<evidence type="ECO:0000256" key="1">
    <source>
        <dbReference type="ARBA" id="ARBA00022741"/>
    </source>
</evidence>